<organism evidence="1 2">
    <name type="scientific">Anopheles arabiensis</name>
    <name type="common">Mosquito</name>
    <dbReference type="NCBI Taxonomy" id="7173"/>
    <lineage>
        <taxon>Eukaryota</taxon>
        <taxon>Metazoa</taxon>
        <taxon>Ecdysozoa</taxon>
        <taxon>Arthropoda</taxon>
        <taxon>Hexapoda</taxon>
        <taxon>Insecta</taxon>
        <taxon>Pterygota</taxon>
        <taxon>Neoptera</taxon>
        <taxon>Endopterygota</taxon>
        <taxon>Diptera</taxon>
        <taxon>Nematocera</taxon>
        <taxon>Culicoidea</taxon>
        <taxon>Culicidae</taxon>
        <taxon>Anophelinae</taxon>
        <taxon>Anopheles</taxon>
    </lineage>
</organism>
<dbReference type="VEuPathDB" id="VectorBase:AARA017817"/>
<dbReference type="AlphaFoldDB" id="A0A453YJF6"/>
<keyword evidence="2" id="KW-1185">Reference proteome</keyword>
<sequence length="58" mass="6261">MSQPTSCRSSSCSMSSICGFTLLPQGTVSWICLNVALERFVYSTSPWRTVISSAPSVL</sequence>
<proteinExistence type="predicted"/>
<evidence type="ECO:0000313" key="1">
    <source>
        <dbReference type="EnsemblMetazoa" id="AARA017817-PA"/>
    </source>
</evidence>
<evidence type="ECO:0000313" key="2">
    <source>
        <dbReference type="Proteomes" id="UP000075840"/>
    </source>
</evidence>
<reference evidence="1" key="1">
    <citation type="submission" date="2022-08" db="UniProtKB">
        <authorList>
            <consortium name="EnsemblMetazoa"/>
        </authorList>
    </citation>
    <scope>IDENTIFICATION</scope>
    <source>
        <strain evidence="1">Dongola</strain>
    </source>
</reference>
<dbReference type="Proteomes" id="UP000075840">
    <property type="component" value="Unassembled WGS sequence"/>
</dbReference>
<accession>A0A453YJF6</accession>
<dbReference type="EnsemblMetazoa" id="AARA017817-RA">
    <property type="protein sequence ID" value="AARA017817-PA"/>
    <property type="gene ID" value="AARA017817"/>
</dbReference>
<dbReference type="EMBL" id="APCN01009086">
    <property type="status" value="NOT_ANNOTATED_CDS"/>
    <property type="molecule type" value="Genomic_DNA"/>
</dbReference>
<name>A0A453YJF6_ANOAR</name>
<protein>
    <submittedName>
        <fullName evidence="1">Uncharacterized protein</fullName>
    </submittedName>
</protein>